<keyword evidence="1" id="KW-1133">Transmembrane helix</keyword>
<organism evidence="2 3">
    <name type="scientific">Cypionkella aquatica</name>
    <dbReference type="NCBI Taxonomy" id="1756042"/>
    <lineage>
        <taxon>Bacteria</taxon>
        <taxon>Pseudomonadati</taxon>
        <taxon>Pseudomonadota</taxon>
        <taxon>Alphaproteobacteria</taxon>
        <taxon>Rhodobacterales</taxon>
        <taxon>Paracoccaceae</taxon>
        <taxon>Cypionkella</taxon>
    </lineage>
</organism>
<evidence type="ECO:0000313" key="2">
    <source>
        <dbReference type="EMBL" id="GLS87000.1"/>
    </source>
</evidence>
<dbReference type="RefSeq" id="WP_284325182.1">
    <property type="nucleotide sequence ID" value="NZ_BSPP01000007.1"/>
</dbReference>
<dbReference type="EMBL" id="BSPP01000007">
    <property type="protein sequence ID" value="GLS87000.1"/>
    <property type="molecule type" value="Genomic_DNA"/>
</dbReference>
<keyword evidence="3" id="KW-1185">Reference proteome</keyword>
<sequence>MREDGEKVNSRRGRTGSQSRQLREIVPVLSALACFAIISSQLFAWVKNNGNFEARRIFLQIHNDGEEEVWGSLSDVNFPVALAQSSTGSRTGARGSVAMARGGHDGFASKQVNERTRVYYRPHVSS</sequence>
<keyword evidence="1" id="KW-0812">Transmembrane</keyword>
<protein>
    <submittedName>
        <fullName evidence="2">Uncharacterized protein</fullName>
    </submittedName>
</protein>
<gene>
    <name evidence="2" type="ORF">GCM10010873_19740</name>
</gene>
<evidence type="ECO:0000313" key="3">
    <source>
        <dbReference type="Proteomes" id="UP001157355"/>
    </source>
</evidence>
<accession>A0AA37TW20</accession>
<comment type="caution">
    <text evidence="2">The sequence shown here is derived from an EMBL/GenBank/DDBJ whole genome shotgun (WGS) entry which is preliminary data.</text>
</comment>
<evidence type="ECO:0000256" key="1">
    <source>
        <dbReference type="SAM" id="Phobius"/>
    </source>
</evidence>
<proteinExistence type="predicted"/>
<feature type="transmembrane region" description="Helical" evidence="1">
    <location>
        <begin position="25"/>
        <end position="46"/>
    </location>
</feature>
<reference evidence="2 3" key="1">
    <citation type="journal article" date="2014" name="Int. J. Syst. Evol. Microbiol.">
        <title>Complete genome sequence of Corynebacterium casei LMG S-19264T (=DSM 44701T), isolated from a smear-ripened cheese.</title>
        <authorList>
            <consortium name="US DOE Joint Genome Institute (JGI-PGF)"/>
            <person name="Walter F."/>
            <person name="Albersmeier A."/>
            <person name="Kalinowski J."/>
            <person name="Ruckert C."/>
        </authorList>
    </citation>
    <scope>NUCLEOTIDE SEQUENCE [LARGE SCALE GENOMIC DNA]</scope>
    <source>
        <strain evidence="2 3">NBRC 111766</strain>
    </source>
</reference>
<keyword evidence="1" id="KW-0472">Membrane</keyword>
<name>A0AA37TW20_9RHOB</name>
<dbReference type="Proteomes" id="UP001157355">
    <property type="component" value="Unassembled WGS sequence"/>
</dbReference>
<dbReference type="AlphaFoldDB" id="A0AA37TW20"/>